<dbReference type="RefSeq" id="WP_215630026.1">
    <property type="nucleotide sequence ID" value="NZ_JAQDJP010000014.1"/>
</dbReference>
<evidence type="ECO:0000313" key="2">
    <source>
        <dbReference type="Proteomes" id="UP000708338"/>
    </source>
</evidence>
<protein>
    <submittedName>
        <fullName evidence="1">Uncharacterized protein</fullName>
    </submittedName>
</protein>
<dbReference type="EMBL" id="WQPS01000007">
    <property type="protein sequence ID" value="MBT9809564.1"/>
    <property type="molecule type" value="Genomic_DNA"/>
</dbReference>
<dbReference type="Proteomes" id="UP000708338">
    <property type="component" value="Unassembled WGS sequence"/>
</dbReference>
<reference evidence="1" key="1">
    <citation type="journal article" date="2021" name="Gut Microbes">
        <title>A synthetic consortium of 100 gut commensals modulates the composition and function in a colon model of the microbiome of elderly subjects.</title>
        <authorList>
            <person name="Perez M."/>
            <person name="Ntemiri A."/>
            <person name="Tan H."/>
            <person name="Harris H.M.B."/>
            <person name="Roager H.M."/>
            <person name="Ribiere C."/>
            <person name="O'Toole P.W."/>
        </authorList>
    </citation>
    <scope>NUCLEOTIDE SEQUENCE</scope>
    <source>
        <strain evidence="1">MCC335</strain>
    </source>
</reference>
<name>A0AA41FE18_9FIRM</name>
<gene>
    <name evidence="1" type="ORF">GPL26_07885</name>
</gene>
<sequence>MIDAENPKWIGYETHSYIGTDDDGEPKYVPRKFYRCSVCRVGSAVQTPYCPYCGTKLDKEK</sequence>
<organism evidence="1 2">
    <name type="scientific">Enterocloster citroniae</name>
    <dbReference type="NCBI Taxonomy" id="358743"/>
    <lineage>
        <taxon>Bacteria</taxon>
        <taxon>Bacillati</taxon>
        <taxon>Bacillota</taxon>
        <taxon>Clostridia</taxon>
        <taxon>Lachnospirales</taxon>
        <taxon>Lachnospiraceae</taxon>
        <taxon>Enterocloster</taxon>
    </lineage>
</organism>
<evidence type="ECO:0000313" key="1">
    <source>
        <dbReference type="EMBL" id="MBT9809564.1"/>
    </source>
</evidence>
<proteinExistence type="predicted"/>
<comment type="caution">
    <text evidence="1">The sequence shown here is derived from an EMBL/GenBank/DDBJ whole genome shotgun (WGS) entry which is preliminary data.</text>
</comment>
<dbReference type="AlphaFoldDB" id="A0AA41FE18"/>
<accession>A0AA41FE18</accession>